<feature type="compositionally biased region" description="Basic and acidic residues" evidence="9">
    <location>
        <begin position="90"/>
        <end position="105"/>
    </location>
</feature>
<evidence type="ECO:0000256" key="6">
    <source>
        <dbReference type="ARBA" id="ARBA00023242"/>
    </source>
</evidence>
<evidence type="ECO:0000259" key="10">
    <source>
        <dbReference type="Pfam" id="PF09666"/>
    </source>
</evidence>
<comment type="caution">
    <text evidence="12">The sequence shown here is derived from an EMBL/GenBank/DDBJ whole genome shotgun (WGS) entry which is preliminary data.</text>
</comment>
<dbReference type="InterPro" id="IPR018605">
    <property type="entry name" value="Sororin"/>
</dbReference>
<keyword evidence="6" id="KW-0539">Nucleus</keyword>
<feature type="compositionally biased region" description="Polar residues" evidence="9">
    <location>
        <begin position="32"/>
        <end position="47"/>
    </location>
</feature>
<feature type="region of interest" description="Disordered" evidence="9">
    <location>
        <begin position="1"/>
        <end position="47"/>
    </location>
</feature>
<evidence type="ECO:0000256" key="8">
    <source>
        <dbReference type="ARBA" id="ARBA00093465"/>
    </source>
</evidence>
<dbReference type="Pfam" id="PF25220">
    <property type="entry name" value="Sororin_C"/>
    <property type="match status" value="1"/>
</dbReference>
<evidence type="ECO:0000313" key="13">
    <source>
        <dbReference type="Proteomes" id="UP000829720"/>
    </source>
</evidence>
<dbReference type="OrthoDB" id="9949198at2759"/>
<evidence type="ECO:0000256" key="4">
    <source>
        <dbReference type="ARBA" id="ARBA00022618"/>
    </source>
</evidence>
<keyword evidence="7" id="KW-0131">Cell cycle</keyword>
<dbReference type="AlphaFoldDB" id="A0A8T3DR04"/>
<evidence type="ECO:0000256" key="5">
    <source>
        <dbReference type="ARBA" id="ARBA00022776"/>
    </source>
</evidence>
<name>A0A8T3DR04_9TELE</name>
<dbReference type="EMBL" id="JAERUA010000006">
    <property type="protein sequence ID" value="KAI1898660.1"/>
    <property type="molecule type" value="Genomic_DNA"/>
</dbReference>
<evidence type="ECO:0000259" key="11">
    <source>
        <dbReference type="Pfam" id="PF25220"/>
    </source>
</evidence>
<evidence type="ECO:0008006" key="14">
    <source>
        <dbReference type="Google" id="ProtNLM"/>
    </source>
</evidence>
<dbReference type="GO" id="GO:0031536">
    <property type="term" value="P:positive regulation of exit from mitosis"/>
    <property type="evidence" value="ECO:0007669"/>
    <property type="project" value="TreeGrafter"/>
</dbReference>
<evidence type="ECO:0000256" key="2">
    <source>
        <dbReference type="ARBA" id="ARBA00004286"/>
    </source>
</evidence>
<dbReference type="GO" id="GO:0005634">
    <property type="term" value="C:nucleus"/>
    <property type="evidence" value="ECO:0007669"/>
    <property type="project" value="UniProtKB-SubCell"/>
</dbReference>
<keyword evidence="5" id="KW-0498">Mitosis</keyword>
<keyword evidence="4" id="KW-0132">Cell division</keyword>
<dbReference type="InterPro" id="IPR057261">
    <property type="entry name" value="Sororin-like_M"/>
</dbReference>
<feature type="compositionally biased region" description="Polar residues" evidence="9">
    <location>
        <begin position="1"/>
        <end position="10"/>
    </location>
</feature>
<dbReference type="Proteomes" id="UP000829720">
    <property type="component" value="Unassembled WGS sequence"/>
</dbReference>
<dbReference type="GO" id="GO:0007080">
    <property type="term" value="P:mitotic metaphase chromosome alignment"/>
    <property type="evidence" value="ECO:0007669"/>
    <property type="project" value="TreeGrafter"/>
</dbReference>
<protein>
    <recommendedName>
        <fullName evidence="14">Cell division cycle associated 5</fullName>
    </recommendedName>
</protein>
<feature type="domain" description="Sororin C-terminal region" evidence="11">
    <location>
        <begin position="258"/>
        <end position="281"/>
    </location>
</feature>
<dbReference type="PANTHER" id="PTHR31092">
    <property type="entry name" value="SORORIN"/>
    <property type="match status" value="1"/>
</dbReference>
<evidence type="ECO:0000256" key="1">
    <source>
        <dbReference type="ARBA" id="ARBA00004123"/>
    </source>
</evidence>
<comment type="similarity">
    <text evidence="8">Belongs to the sororin family.</text>
</comment>
<keyword evidence="13" id="KW-1185">Reference proteome</keyword>
<accession>A0A8T3DR04</accession>
<evidence type="ECO:0000256" key="7">
    <source>
        <dbReference type="ARBA" id="ARBA00023306"/>
    </source>
</evidence>
<dbReference type="PANTHER" id="PTHR31092:SF2">
    <property type="entry name" value="SORORIN"/>
    <property type="match status" value="1"/>
</dbReference>
<feature type="region of interest" description="Disordered" evidence="9">
    <location>
        <begin position="71"/>
        <end position="118"/>
    </location>
</feature>
<feature type="compositionally biased region" description="Low complexity" evidence="9">
    <location>
        <begin position="74"/>
        <end position="89"/>
    </location>
</feature>
<feature type="region of interest" description="Disordered" evidence="9">
    <location>
        <begin position="128"/>
        <end position="147"/>
    </location>
</feature>
<reference evidence="12" key="1">
    <citation type="submission" date="2021-01" db="EMBL/GenBank/DDBJ databases">
        <authorList>
            <person name="Zahm M."/>
            <person name="Roques C."/>
            <person name="Cabau C."/>
            <person name="Klopp C."/>
            <person name="Donnadieu C."/>
            <person name="Jouanno E."/>
            <person name="Lampietro C."/>
            <person name="Louis A."/>
            <person name="Herpin A."/>
            <person name="Echchiki A."/>
            <person name="Berthelot C."/>
            <person name="Parey E."/>
            <person name="Roest-Crollius H."/>
            <person name="Braasch I."/>
            <person name="Postlethwait J."/>
            <person name="Bobe J."/>
            <person name="Montfort J."/>
            <person name="Bouchez O."/>
            <person name="Begum T."/>
            <person name="Mejri S."/>
            <person name="Adams A."/>
            <person name="Chen W.-J."/>
            <person name="Guiguen Y."/>
        </authorList>
    </citation>
    <scope>NUCLEOTIDE SEQUENCE</scope>
    <source>
        <tissue evidence="12">Blood</tissue>
    </source>
</reference>
<sequence length="281" mass="30768">MSVGTTQPFSMEQGKDKHDPISPHQRRRSARLSGTDSGQNNAAVSNENVQTVVPIVKRSITVRKILPRKTQVAVTPGPSVRRSPRVSSESNKENASRLSGKKLEQPKMSTSTPAPAPLHKSFVLSPVLAPTNLPPEQQQDPASLEWSQKVRRSYSRVSGGDRSFECSLTHPPLSPAPCRRETLFGFEQLQTPSVVGKRAERSGVGSEISLSVCAGSYSLLEGSVSGVESPECDMNIPGVVVVKEKRRRKRVPQMKMSEFDFLAAQMNAEFEEAESFDLVVE</sequence>
<comment type="subcellular location">
    <subcellularLocation>
        <location evidence="2">Chromosome</location>
    </subcellularLocation>
    <subcellularLocation>
        <location evidence="1">Nucleus</location>
    </subcellularLocation>
</comment>
<dbReference type="GO" id="GO:0006302">
    <property type="term" value="P:double-strand break repair"/>
    <property type="evidence" value="ECO:0007669"/>
    <property type="project" value="TreeGrafter"/>
</dbReference>
<dbReference type="GO" id="GO:0051301">
    <property type="term" value="P:cell division"/>
    <property type="evidence" value="ECO:0007669"/>
    <property type="project" value="UniProtKB-KW"/>
</dbReference>
<dbReference type="InterPro" id="IPR057337">
    <property type="entry name" value="Sororin_C"/>
</dbReference>
<evidence type="ECO:0000256" key="9">
    <source>
        <dbReference type="SAM" id="MobiDB-lite"/>
    </source>
</evidence>
<dbReference type="Pfam" id="PF09666">
    <property type="entry name" value="Sororin_middle"/>
    <property type="match status" value="1"/>
</dbReference>
<evidence type="ECO:0000313" key="12">
    <source>
        <dbReference type="EMBL" id="KAI1898660.1"/>
    </source>
</evidence>
<keyword evidence="3" id="KW-0158">Chromosome</keyword>
<dbReference type="GO" id="GO:0007064">
    <property type="term" value="P:mitotic sister chromatid cohesion"/>
    <property type="evidence" value="ECO:0007669"/>
    <property type="project" value="TreeGrafter"/>
</dbReference>
<feature type="domain" description="Sororin-like middle region" evidence="10">
    <location>
        <begin position="131"/>
        <end position="240"/>
    </location>
</feature>
<organism evidence="12 13">
    <name type="scientific">Albula goreensis</name>
    <dbReference type="NCBI Taxonomy" id="1534307"/>
    <lineage>
        <taxon>Eukaryota</taxon>
        <taxon>Metazoa</taxon>
        <taxon>Chordata</taxon>
        <taxon>Craniata</taxon>
        <taxon>Vertebrata</taxon>
        <taxon>Euteleostomi</taxon>
        <taxon>Actinopterygii</taxon>
        <taxon>Neopterygii</taxon>
        <taxon>Teleostei</taxon>
        <taxon>Albuliformes</taxon>
        <taxon>Albulidae</taxon>
        <taxon>Albula</taxon>
    </lineage>
</organism>
<evidence type="ECO:0000256" key="3">
    <source>
        <dbReference type="ARBA" id="ARBA00022454"/>
    </source>
</evidence>
<proteinExistence type="inferred from homology"/>
<dbReference type="GO" id="GO:0005694">
    <property type="term" value="C:chromosome"/>
    <property type="evidence" value="ECO:0007669"/>
    <property type="project" value="UniProtKB-SubCell"/>
</dbReference>
<gene>
    <name evidence="12" type="ORF">AGOR_G00074670</name>
</gene>